<feature type="non-terminal residue" evidence="1">
    <location>
        <position position="25"/>
    </location>
</feature>
<dbReference type="Proteomes" id="UP001279012">
    <property type="component" value="Unassembled WGS sequence"/>
</dbReference>
<protein>
    <submittedName>
        <fullName evidence="1">Uncharacterized protein</fullName>
    </submittedName>
</protein>
<accession>A0AAW9EE62</accession>
<gene>
    <name evidence="1" type="ORF">SJ059_33910</name>
</gene>
<evidence type="ECO:0000313" key="1">
    <source>
        <dbReference type="EMBL" id="MDX7019421.1"/>
    </source>
</evidence>
<name>A0AAW9EE62_KLEAE</name>
<dbReference type="AlphaFoldDB" id="A0AAW9EE62"/>
<evidence type="ECO:0000313" key="2">
    <source>
        <dbReference type="Proteomes" id="UP001279012"/>
    </source>
</evidence>
<organism evidence="1 2">
    <name type="scientific">Klebsiella aerogenes</name>
    <name type="common">Enterobacter aerogenes</name>
    <dbReference type="NCBI Taxonomy" id="548"/>
    <lineage>
        <taxon>Bacteria</taxon>
        <taxon>Pseudomonadati</taxon>
        <taxon>Pseudomonadota</taxon>
        <taxon>Gammaproteobacteria</taxon>
        <taxon>Enterobacterales</taxon>
        <taxon>Enterobacteriaceae</taxon>
        <taxon>Klebsiella/Raoultella group</taxon>
        <taxon>Klebsiella</taxon>
    </lineage>
</organism>
<proteinExistence type="predicted"/>
<sequence>MNILIHSNNIYFNIGIAQCFRDIQK</sequence>
<reference evidence="1" key="1">
    <citation type="submission" date="2023-11" db="EMBL/GenBank/DDBJ databases">
        <title>Detection of rare carbapenemases in Enterobacterales - comparison of two colorimetric and two CIM-based carbapenemase assays.</title>
        <authorList>
            <person name="Schaffarczyk L."/>
            <person name="Noster J."/>
            <person name="Stelzer Y."/>
            <person name="Sattler J."/>
            <person name="Gatermann S."/>
            <person name="Hamprecht A."/>
        </authorList>
    </citation>
    <scope>NUCLEOTIDE SEQUENCE</scope>
    <source>
        <strain evidence="1">CIM-Cont-037</strain>
    </source>
</reference>
<dbReference type="EMBL" id="JAWZZT010002050">
    <property type="protein sequence ID" value="MDX7019421.1"/>
    <property type="molecule type" value="Genomic_DNA"/>
</dbReference>
<comment type="caution">
    <text evidence="1">The sequence shown here is derived from an EMBL/GenBank/DDBJ whole genome shotgun (WGS) entry which is preliminary data.</text>
</comment>